<keyword evidence="6" id="KW-1185">Reference proteome</keyword>
<feature type="transmembrane region" description="Helical" evidence="2">
    <location>
        <begin position="241"/>
        <end position="259"/>
    </location>
</feature>
<evidence type="ECO:0000256" key="2">
    <source>
        <dbReference type="SAM" id="Phobius"/>
    </source>
</evidence>
<evidence type="ECO:0000313" key="6">
    <source>
        <dbReference type="Proteomes" id="UP000271974"/>
    </source>
</evidence>
<dbReference type="AlphaFoldDB" id="A0A433SUY4"/>
<feature type="region of interest" description="Disordered" evidence="1">
    <location>
        <begin position="609"/>
        <end position="640"/>
    </location>
</feature>
<sequence>MGGRRSAHHGLGLITVTLTFLTLLCQGEGQEITSDVGQNVCTVKGRVYTSRDWYGYLLHKGFKREYAKIQYQLTYPVKECCASLLIYYDDQIREMHPYMSCQDRLAVLPNDNNQVIPLRANNDSTVGCSIWNETGEPFYVCLGERVFKSSIARTWYFAVSRCGADRSDGPLNLNYVFNITAGHIILTPTERRGKREVVGKLVEDCSESVRRTLCLEPGQRRRRGVIQGHVPLPVHLAGGRGGIALFLAAIFFGLWFVGLRTAGKGKGGSVTSSQATMTQDDIFYVNPSLSDRGEQPDYSQTNSGSENYYEVIPERRSYESINAGLSSNSGTLVSVNGGLHLRHIRAGGLNQHPHHPLHLGSLHHNHNHLHPQQHHHHLHNGHLGLNQLRPHPLVGGGANIPLGHAPQNQMGGVIPAAGPAHKPNGLPYVFEDYPPPPYQPPKLIGLKNSTSGAGMGTPQAGPSSSQSSALPPSANGHAHTLSLPGSQRQRPTLCHHAYHSSLVPTSEALGNPGNGIGNNNGMSNSMVLNNSNTSGNNIVISSSGMLLNSNSCGGLEDGFQGSMSPPISSGVGGVPGSLATFGGGANSSLISPGTGMSLAGLASHSLVGPPSTSAAPLTLNPVSSSHMPSSAPSGQSETSA</sequence>
<evidence type="ECO:0000313" key="5">
    <source>
        <dbReference type="EMBL" id="RUS73104.1"/>
    </source>
</evidence>
<keyword evidence="2" id="KW-0472">Membrane</keyword>
<feature type="compositionally biased region" description="Basic residues" evidence="1">
    <location>
        <begin position="360"/>
        <end position="380"/>
    </location>
</feature>
<feature type="region of interest" description="Disordered" evidence="1">
    <location>
        <begin position="360"/>
        <end position="384"/>
    </location>
</feature>
<evidence type="ECO:0000256" key="3">
    <source>
        <dbReference type="SAM" id="SignalP"/>
    </source>
</evidence>
<accession>A0A433SUY4</accession>
<feature type="domain" description="GPR180-like N-terminal" evidence="4">
    <location>
        <begin position="43"/>
        <end position="175"/>
    </location>
</feature>
<feature type="compositionally biased region" description="Low complexity" evidence="1">
    <location>
        <begin position="621"/>
        <end position="640"/>
    </location>
</feature>
<dbReference type="OrthoDB" id="6124418at2759"/>
<protein>
    <recommendedName>
        <fullName evidence="4">GPR180-like N-terminal domain-containing protein</fullName>
    </recommendedName>
</protein>
<evidence type="ECO:0000259" key="4">
    <source>
        <dbReference type="Pfam" id="PF21892"/>
    </source>
</evidence>
<dbReference type="InterPro" id="IPR053880">
    <property type="entry name" value="GPR180-like_N"/>
</dbReference>
<dbReference type="EMBL" id="RQTK01000976">
    <property type="protein sequence ID" value="RUS73104.1"/>
    <property type="molecule type" value="Genomic_DNA"/>
</dbReference>
<proteinExistence type="predicted"/>
<feature type="compositionally biased region" description="Low complexity" evidence="1">
    <location>
        <begin position="458"/>
        <end position="474"/>
    </location>
</feature>
<reference evidence="5 6" key="1">
    <citation type="submission" date="2019-01" db="EMBL/GenBank/DDBJ databases">
        <title>A draft genome assembly of the solar-powered sea slug Elysia chlorotica.</title>
        <authorList>
            <person name="Cai H."/>
            <person name="Li Q."/>
            <person name="Fang X."/>
            <person name="Li J."/>
            <person name="Curtis N.E."/>
            <person name="Altenburger A."/>
            <person name="Shibata T."/>
            <person name="Feng M."/>
            <person name="Maeda T."/>
            <person name="Schwartz J.A."/>
            <person name="Shigenobu S."/>
            <person name="Lundholm N."/>
            <person name="Nishiyama T."/>
            <person name="Yang H."/>
            <person name="Hasebe M."/>
            <person name="Li S."/>
            <person name="Pierce S.K."/>
            <person name="Wang J."/>
        </authorList>
    </citation>
    <scope>NUCLEOTIDE SEQUENCE [LARGE SCALE GENOMIC DNA]</scope>
    <source>
        <strain evidence="5">EC2010</strain>
        <tissue evidence="5">Whole organism of an adult</tissue>
    </source>
</reference>
<feature type="region of interest" description="Disordered" evidence="1">
    <location>
        <begin position="444"/>
        <end position="488"/>
    </location>
</feature>
<keyword evidence="3" id="KW-0732">Signal</keyword>
<organism evidence="5 6">
    <name type="scientific">Elysia chlorotica</name>
    <name type="common">Eastern emerald elysia</name>
    <name type="synonym">Sea slug</name>
    <dbReference type="NCBI Taxonomy" id="188477"/>
    <lineage>
        <taxon>Eukaryota</taxon>
        <taxon>Metazoa</taxon>
        <taxon>Spiralia</taxon>
        <taxon>Lophotrochozoa</taxon>
        <taxon>Mollusca</taxon>
        <taxon>Gastropoda</taxon>
        <taxon>Heterobranchia</taxon>
        <taxon>Euthyneura</taxon>
        <taxon>Panpulmonata</taxon>
        <taxon>Sacoglossa</taxon>
        <taxon>Placobranchoidea</taxon>
        <taxon>Plakobranchidae</taxon>
        <taxon>Elysia</taxon>
    </lineage>
</organism>
<keyword evidence="2" id="KW-0812">Transmembrane</keyword>
<keyword evidence="2" id="KW-1133">Transmembrane helix</keyword>
<dbReference type="Proteomes" id="UP000271974">
    <property type="component" value="Unassembled WGS sequence"/>
</dbReference>
<dbReference type="Pfam" id="PF21892">
    <property type="entry name" value="TMEM145_N"/>
    <property type="match status" value="1"/>
</dbReference>
<comment type="caution">
    <text evidence="5">The sequence shown here is derived from an EMBL/GenBank/DDBJ whole genome shotgun (WGS) entry which is preliminary data.</text>
</comment>
<feature type="chain" id="PRO_5019118672" description="GPR180-like N-terminal domain-containing protein" evidence="3">
    <location>
        <begin position="30"/>
        <end position="640"/>
    </location>
</feature>
<gene>
    <name evidence="5" type="ORF">EGW08_019126</name>
</gene>
<name>A0A433SUY4_ELYCH</name>
<evidence type="ECO:0000256" key="1">
    <source>
        <dbReference type="SAM" id="MobiDB-lite"/>
    </source>
</evidence>
<feature type="signal peptide" evidence="3">
    <location>
        <begin position="1"/>
        <end position="29"/>
    </location>
</feature>